<evidence type="ECO:0000256" key="1">
    <source>
        <dbReference type="ARBA" id="ARBA00038048"/>
    </source>
</evidence>
<dbReference type="GO" id="GO:0005886">
    <property type="term" value="C:plasma membrane"/>
    <property type="evidence" value="ECO:0007669"/>
    <property type="project" value="TreeGrafter"/>
</dbReference>
<dbReference type="OrthoDB" id="10268090at2759"/>
<keyword evidence="5" id="KW-1185">Reference proteome</keyword>
<evidence type="ECO:0000259" key="3">
    <source>
        <dbReference type="Pfam" id="PF03435"/>
    </source>
</evidence>
<dbReference type="GO" id="GO:0005739">
    <property type="term" value="C:mitochondrion"/>
    <property type="evidence" value="ECO:0007669"/>
    <property type="project" value="TreeGrafter"/>
</dbReference>
<proteinExistence type="inferred from homology"/>
<evidence type="ECO:0000313" key="4">
    <source>
        <dbReference type="EMBL" id="KAF2481241.1"/>
    </source>
</evidence>
<keyword evidence="2" id="KW-1133">Transmembrane helix</keyword>
<keyword evidence="2" id="KW-0472">Membrane</keyword>
<dbReference type="PANTHER" id="PTHR12286">
    <property type="entry name" value="SACCHAROPINE DEHYDROGENASE-LIKE OXIDOREDUCTASE"/>
    <property type="match status" value="1"/>
</dbReference>
<dbReference type="PANTHER" id="PTHR12286:SF5">
    <property type="entry name" value="SACCHAROPINE DEHYDROGENASE-LIKE OXIDOREDUCTASE"/>
    <property type="match status" value="1"/>
</dbReference>
<sequence length="410" mass="45088">MAHQYECILLGATGYTGQWTAEYITTHLPTDFKWAIAGRSEAKLKNLVDELRSLNQDRQAPGIEVVQLQHNELLQLVKKTKVLITTVGPYHKYGEVALQACAETGTHYLDVTGEVPWVLEMTQKYHETAKRTGAIIIPQNGVESAPADLMCWKLASLIRERFRQGTGELVFTIHDMSVAASGGTLATALGLFDTYSFQQLAKSQDPYCLSLDASSQKGKKRPIMETLAGVRTVSGLGTLTDSIQGPADIPIIHRSRSLYGDKLYGENFYVTAYMRARNAVTAFGFHILFMAAMLAITLSPVRWLMKQFVYAPGDGPSKEAASREYVEWRAIANADTGSTGDVKQAYGKFRWQGSMYHLTGVTSAEAALILAREKTFANELGGGILTPSTLGQTYLDRLQKAGLNADFKVL</sequence>
<evidence type="ECO:0000313" key="5">
    <source>
        <dbReference type="Proteomes" id="UP000799767"/>
    </source>
</evidence>
<feature type="transmembrane region" description="Helical" evidence="2">
    <location>
        <begin position="279"/>
        <end position="298"/>
    </location>
</feature>
<dbReference type="RefSeq" id="XP_033587811.1">
    <property type="nucleotide sequence ID" value="XM_033734152.1"/>
</dbReference>
<comment type="similarity">
    <text evidence="1">Belongs to the saccharopine dehydrogenase family.</text>
</comment>
<dbReference type="EMBL" id="MU001638">
    <property type="protein sequence ID" value="KAF2481241.1"/>
    <property type="molecule type" value="Genomic_DNA"/>
</dbReference>
<dbReference type="GO" id="GO:0005811">
    <property type="term" value="C:lipid droplet"/>
    <property type="evidence" value="ECO:0007669"/>
    <property type="project" value="TreeGrafter"/>
</dbReference>
<dbReference type="Gene3D" id="3.40.50.720">
    <property type="entry name" value="NAD(P)-binding Rossmann-like Domain"/>
    <property type="match status" value="1"/>
</dbReference>
<dbReference type="InterPro" id="IPR036291">
    <property type="entry name" value="NAD(P)-bd_dom_sf"/>
</dbReference>
<dbReference type="InterPro" id="IPR005097">
    <property type="entry name" value="Sacchrp_dh_NADP-bd"/>
</dbReference>
<name>A0A6A6PNG9_9PEZI</name>
<protein>
    <submittedName>
        <fullName evidence="4">Saccharopine dehydrogenase-domain-containing protein</fullName>
    </submittedName>
</protein>
<dbReference type="AlphaFoldDB" id="A0A6A6PNG9"/>
<organism evidence="4 5">
    <name type="scientific">Neohortaea acidophila</name>
    <dbReference type="NCBI Taxonomy" id="245834"/>
    <lineage>
        <taxon>Eukaryota</taxon>
        <taxon>Fungi</taxon>
        <taxon>Dikarya</taxon>
        <taxon>Ascomycota</taxon>
        <taxon>Pezizomycotina</taxon>
        <taxon>Dothideomycetes</taxon>
        <taxon>Dothideomycetidae</taxon>
        <taxon>Mycosphaerellales</taxon>
        <taxon>Teratosphaeriaceae</taxon>
        <taxon>Neohortaea</taxon>
    </lineage>
</organism>
<dbReference type="Proteomes" id="UP000799767">
    <property type="component" value="Unassembled WGS sequence"/>
</dbReference>
<evidence type="ECO:0000256" key="2">
    <source>
        <dbReference type="SAM" id="Phobius"/>
    </source>
</evidence>
<feature type="domain" description="Saccharopine dehydrogenase NADP binding" evidence="3">
    <location>
        <begin position="8"/>
        <end position="137"/>
    </location>
</feature>
<reference evidence="4" key="1">
    <citation type="journal article" date="2020" name="Stud. Mycol.">
        <title>101 Dothideomycetes genomes: a test case for predicting lifestyles and emergence of pathogens.</title>
        <authorList>
            <person name="Haridas S."/>
            <person name="Albert R."/>
            <person name="Binder M."/>
            <person name="Bloem J."/>
            <person name="Labutti K."/>
            <person name="Salamov A."/>
            <person name="Andreopoulos B."/>
            <person name="Baker S."/>
            <person name="Barry K."/>
            <person name="Bills G."/>
            <person name="Bluhm B."/>
            <person name="Cannon C."/>
            <person name="Castanera R."/>
            <person name="Culley D."/>
            <person name="Daum C."/>
            <person name="Ezra D."/>
            <person name="Gonzalez J."/>
            <person name="Henrissat B."/>
            <person name="Kuo A."/>
            <person name="Liang C."/>
            <person name="Lipzen A."/>
            <person name="Lutzoni F."/>
            <person name="Magnuson J."/>
            <person name="Mondo S."/>
            <person name="Nolan M."/>
            <person name="Ohm R."/>
            <person name="Pangilinan J."/>
            <person name="Park H.-J."/>
            <person name="Ramirez L."/>
            <person name="Alfaro M."/>
            <person name="Sun H."/>
            <person name="Tritt A."/>
            <person name="Yoshinaga Y."/>
            <person name="Zwiers L.-H."/>
            <person name="Turgeon B."/>
            <person name="Goodwin S."/>
            <person name="Spatafora J."/>
            <person name="Crous P."/>
            <person name="Grigoriev I."/>
        </authorList>
    </citation>
    <scope>NUCLEOTIDE SEQUENCE</scope>
    <source>
        <strain evidence="4">CBS 113389</strain>
    </source>
</reference>
<dbReference type="GeneID" id="54475154"/>
<keyword evidence="2" id="KW-0812">Transmembrane</keyword>
<accession>A0A6A6PNG9</accession>
<dbReference type="Pfam" id="PF03435">
    <property type="entry name" value="Sacchrp_dh_NADP"/>
    <property type="match status" value="1"/>
</dbReference>
<dbReference type="GO" id="GO:0009247">
    <property type="term" value="P:glycolipid biosynthetic process"/>
    <property type="evidence" value="ECO:0007669"/>
    <property type="project" value="TreeGrafter"/>
</dbReference>
<gene>
    <name evidence="4" type="ORF">BDY17DRAFT_300948</name>
</gene>
<dbReference type="SUPFAM" id="SSF51735">
    <property type="entry name" value="NAD(P)-binding Rossmann-fold domains"/>
    <property type="match status" value="1"/>
</dbReference>
<dbReference type="InterPro" id="IPR051276">
    <property type="entry name" value="Saccharopine_DH-like_oxidrdct"/>
</dbReference>